<dbReference type="EMBL" id="FOOQ01000003">
    <property type="protein sequence ID" value="SFG74048.1"/>
    <property type="molecule type" value="Genomic_DNA"/>
</dbReference>
<evidence type="ECO:0000256" key="2">
    <source>
        <dbReference type="ARBA" id="ARBA00022729"/>
    </source>
</evidence>
<sequence>MDDNRSPASRLLSRRSVLGSAAFALAGLAGCTGASSEPTPEPIVDQPARQETNETATDRCETPEIRDSDDPLVVEFDSREALGCRGTRLDGFEDLSRWETYDGSIGADLSTVNKGVQSARLVATKDQPRAWICRRFEDGLDLSDRDLSLAVHPGEDDTRATQFRVQLLAPDRDNRVEMWHPVGGVRGWVRLDFGPTEFVGDPDLTDVREVRIQTWVGGGTAVSCNVDELRTTPKLSEPTVVLTFDDIHTTQYENAFPIMQKYGFPGVAGVIPWLTDEPVRLGADRLAEMRDAGWDVVSHPQGEKALPAYSVEKQEEMLRTSKQWLVDNGFEDGARFILWPLGRADEATLDLGAKYHYMGFLGGRCPSGRITGPQTISRVNGDDVETTLQMLEMAKRSRQSVAIMYHTIGAGGNRITTAEFERTMRRIDELGFRVATASDLWEEQSPRA</sequence>
<dbReference type="PANTHER" id="PTHR34216">
    <property type="match status" value="1"/>
</dbReference>
<evidence type="ECO:0000259" key="4">
    <source>
        <dbReference type="PROSITE" id="PS51677"/>
    </source>
</evidence>
<gene>
    <name evidence="5" type="ORF">SAMN04488063_2845</name>
</gene>
<proteinExistence type="predicted"/>
<dbReference type="GO" id="GO:0005975">
    <property type="term" value="P:carbohydrate metabolic process"/>
    <property type="evidence" value="ECO:0007669"/>
    <property type="project" value="InterPro"/>
</dbReference>
<evidence type="ECO:0000313" key="5">
    <source>
        <dbReference type="EMBL" id="SFG74048.1"/>
    </source>
</evidence>
<comment type="subcellular location">
    <subcellularLocation>
        <location evidence="1">Secreted</location>
    </subcellularLocation>
</comment>
<dbReference type="SUPFAM" id="SSF88713">
    <property type="entry name" value="Glycoside hydrolase/deacetylase"/>
    <property type="match status" value="1"/>
</dbReference>
<evidence type="ECO:0000256" key="1">
    <source>
        <dbReference type="ARBA" id="ARBA00004613"/>
    </source>
</evidence>
<name>A0A1I2UAD5_9EURY</name>
<dbReference type="Proteomes" id="UP000198876">
    <property type="component" value="Unassembled WGS sequence"/>
</dbReference>
<dbReference type="CDD" id="cd10970">
    <property type="entry name" value="CE4_DAC_u1_6s"/>
    <property type="match status" value="1"/>
</dbReference>
<dbReference type="Pfam" id="PF01522">
    <property type="entry name" value="Polysacc_deac_1"/>
    <property type="match status" value="1"/>
</dbReference>
<feature type="region of interest" description="Disordered" evidence="3">
    <location>
        <begin position="31"/>
        <end position="66"/>
    </location>
</feature>
<dbReference type="Gene3D" id="3.20.20.370">
    <property type="entry name" value="Glycoside hydrolase/deacetylase"/>
    <property type="match status" value="1"/>
</dbReference>
<dbReference type="GO" id="GO:0016810">
    <property type="term" value="F:hydrolase activity, acting on carbon-nitrogen (but not peptide) bonds"/>
    <property type="evidence" value="ECO:0007669"/>
    <property type="project" value="InterPro"/>
</dbReference>
<feature type="compositionally biased region" description="Basic and acidic residues" evidence="3">
    <location>
        <begin position="56"/>
        <end position="66"/>
    </location>
</feature>
<organism evidence="5 6">
    <name type="scientific">Halopelagius inordinatus</name>
    <dbReference type="NCBI Taxonomy" id="553467"/>
    <lineage>
        <taxon>Archaea</taxon>
        <taxon>Methanobacteriati</taxon>
        <taxon>Methanobacteriota</taxon>
        <taxon>Stenosarchaea group</taxon>
        <taxon>Halobacteria</taxon>
        <taxon>Halobacteriales</taxon>
        <taxon>Haloferacaceae</taxon>
    </lineage>
</organism>
<keyword evidence="6" id="KW-1185">Reference proteome</keyword>
<dbReference type="InterPro" id="IPR011330">
    <property type="entry name" value="Glyco_hydro/deAcase_b/a-brl"/>
</dbReference>
<dbReference type="GO" id="GO:0005576">
    <property type="term" value="C:extracellular region"/>
    <property type="evidence" value="ECO:0007669"/>
    <property type="project" value="UniProtKB-SubCell"/>
</dbReference>
<protein>
    <submittedName>
        <fullName evidence="5">Peptidoglycan/xylan/chitin deacetylase, PgdA/CDA1 family</fullName>
    </submittedName>
</protein>
<dbReference type="PANTHER" id="PTHR34216:SF3">
    <property type="entry name" value="POLY-BETA-1,6-N-ACETYL-D-GLUCOSAMINE N-DEACETYLASE"/>
    <property type="match status" value="1"/>
</dbReference>
<keyword evidence="2" id="KW-0732">Signal</keyword>
<dbReference type="InterPro" id="IPR051398">
    <property type="entry name" value="Polysacch_Deacetylase"/>
</dbReference>
<reference evidence="6" key="1">
    <citation type="submission" date="2016-10" db="EMBL/GenBank/DDBJ databases">
        <authorList>
            <person name="Varghese N."/>
            <person name="Submissions S."/>
        </authorList>
    </citation>
    <scope>NUCLEOTIDE SEQUENCE [LARGE SCALE GENOMIC DNA]</scope>
    <source>
        <strain evidence="6">CGMCC 1.7739</strain>
    </source>
</reference>
<accession>A0A1I2UAD5</accession>
<feature type="domain" description="NodB homology" evidence="4">
    <location>
        <begin position="238"/>
        <end position="448"/>
    </location>
</feature>
<evidence type="ECO:0000256" key="3">
    <source>
        <dbReference type="SAM" id="MobiDB-lite"/>
    </source>
</evidence>
<dbReference type="PROSITE" id="PS51257">
    <property type="entry name" value="PROKAR_LIPOPROTEIN"/>
    <property type="match status" value="1"/>
</dbReference>
<dbReference type="AlphaFoldDB" id="A0A1I2UAD5"/>
<dbReference type="InterPro" id="IPR002509">
    <property type="entry name" value="NODB_dom"/>
</dbReference>
<dbReference type="PROSITE" id="PS51677">
    <property type="entry name" value="NODB"/>
    <property type="match status" value="1"/>
</dbReference>
<dbReference type="STRING" id="553467.SAMN04488063_2845"/>
<evidence type="ECO:0000313" key="6">
    <source>
        <dbReference type="Proteomes" id="UP000198876"/>
    </source>
</evidence>